<proteinExistence type="predicted"/>
<feature type="compositionally biased region" description="Pro residues" evidence="1">
    <location>
        <begin position="542"/>
        <end position="577"/>
    </location>
</feature>
<feature type="compositionally biased region" description="Low complexity" evidence="1">
    <location>
        <begin position="24"/>
        <end position="64"/>
    </location>
</feature>
<accession>A0ABZ2MCY8</accession>
<dbReference type="Proteomes" id="UP001370348">
    <property type="component" value="Chromosome"/>
</dbReference>
<evidence type="ECO:0000256" key="1">
    <source>
        <dbReference type="SAM" id="MobiDB-lite"/>
    </source>
</evidence>
<keyword evidence="3" id="KW-1185">Reference proteome</keyword>
<feature type="region of interest" description="Disordered" evidence="1">
    <location>
        <begin position="162"/>
        <end position="187"/>
    </location>
</feature>
<name>A0ABZ2MCY8_9BACT</name>
<feature type="compositionally biased region" description="Polar residues" evidence="1">
    <location>
        <begin position="963"/>
        <end position="973"/>
    </location>
</feature>
<gene>
    <name evidence="2" type="ORF">LZC94_05320</name>
</gene>
<sequence>MAGRQRRGAFGGGVMAPAVREQAPGRPASGARAAAPRPVASRQTAARQTAPRRAAPRRAAGSPAEVVEAVLPGPYRSQPSHHAVLPSEATRALVGAQVDALLHASPAFLKLDLPLRAELRRDLGHVASYAAELVRDDFYHALQIGQRPMLRVREHEMGPIEPTAQTRQTAQNGPTGQTGPTKRAGTAGVVKQAAFEPSAANNIGRVTRETLQALSFPTFVADLIRGTFNAVVNASIQQMEAFGQLLANVAKTVDQFMADNISDNQARDWLAATYPEHITVRRSGDTAVAAPREGSDERPPPNFQGELGLAEVSLDEDSIESTLVPAARRRLAQTRHRMLATMVLMGLQRIVVTGGRIKATMGFHIDTTDRLAEQHATDLDVRVAASGSFGFGPWSASLSTSVAYVTSNRSQQTNEMNVDADLTSEVELRFKSDYFPLERFVDRQGIQRIQSATAVPEENTSVTGNPAPPSDGPAATAPAAAVGYRSPRSRRTAAAPPPPQRPLGELPPPPAPPTAPTPPTRPSPQTAPPASPSPAPATASPSPSPSPSPTPAPHPTPHPIPTLTPHPRTPPHEPPMNKPEVLPGPFGGPPDPNGIRPSPAVMSLVRAQVKDMLLAAPSFSKLSPPEQRALAHNLVKVSSYNAALLRDQFAQAKKLDQVPVLRISGAPAAPTASAAATKATASRQPPPPPPPSDEFHTRAAGAGATITKDTLNAIQFPVFVADLIKGTFNAVVDASIQQMEAYGKLLANVAKTVDQFMADNITDNQARDYLAQSFPEHFQLDLQGEGGPRVKARDTDVARPDFQRMLGMPENAALDDDSAESKFVPAARRRLAESRLQMLSTMMLMGINRIVITSGTIAAKMGFHLQAKDTGQSGSATEFDFHHENQTGFGGGLGSLFGGPRASQRTSIAYVSTTKKNSTDEIQVNTDLTAEVNLKFKSDYFPLERFAQTGVIAQIQQNTANPVANAPAGQSTAGPGGSKGAQA</sequence>
<protein>
    <submittedName>
        <fullName evidence="2">Uncharacterized protein</fullName>
    </submittedName>
</protein>
<evidence type="ECO:0000313" key="2">
    <source>
        <dbReference type="EMBL" id="WXB20387.1"/>
    </source>
</evidence>
<feature type="region of interest" description="Disordered" evidence="1">
    <location>
        <begin position="671"/>
        <end position="697"/>
    </location>
</feature>
<feature type="region of interest" description="Disordered" evidence="1">
    <location>
        <begin position="451"/>
        <end position="597"/>
    </location>
</feature>
<dbReference type="RefSeq" id="WP_394826325.1">
    <property type="nucleotide sequence ID" value="NZ_CP089984.1"/>
</dbReference>
<feature type="compositionally biased region" description="Pro residues" evidence="1">
    <location>
        <begin position="495"/>
        <end position="535"/>
    </location>
</feature>
<feature type="compositionally biased region" description="Low complexity" evidence="1">
    <location>
        <begin position="472"/>
        <end position="481"/>
    </location>
</feature>
<feature type="compositionally biased region" description="Polar residues" evidence="1">
    <location>
        <begin position="451"/>
        <end position="464"/>
    </location>
</feature>
<evidence type="ECO:0000313" key="3">
    <source>
        <dbReference type="Proteomes" id="UP001370348"/>
    </source>
</evidence>
<reference evidence="2 3" key="1">
    <citation type="submission" date="2021-12" db="EMBL/GenBank/DDBJ databases">
        <title>Discovery of the Pendulisporaceae a myxobacterial family with distinct sporulation behavior and unique specialized metabolism.</title>
        <authorList>
            <person name="Garcia R."/>
            <person name="Popoff A."/>
            <person name="Bader C.D."/>
            <person name="Loehr J."/>
            <person name="Walesch S."/>
            <person name="Walt C."/>
            <person name="Boldt J."/>
            <person name="Bunk B."/>
            <person name="Haeckl F.J.F.P.J."/>
            <person name="Gunesch A.P."/>
            <person name="Birkelbach J."/>
            <person name="Nuebel U."/>
            <person name="Pietschmann T."/>
            <person name="Bach T."/>
            <person name="Mueller R."/>
        </authorList>
    </citation>
    <scope>NUCLEOTIDE SEQUENCE [LARGE SCALE GENOMIC DNA]</scope>
    <source>
        <strain evidence="2 3">MSr11954</strain>
    </source>
</reference>
<feature type="compositionally biased region" description="Gly residues" evidence="1">
    <location>
        <begin position="974"/>
        <end position="983"/>
    </location>
</feature>
<feature type="compositionally biased region" description="Polar residues" evidence="1">
    <location>
        <begin position="163"/>
        <end position="180"/>
    </location>
</feature>
<feature type="region of interest" description="Disordered" evidence="1">
    <location>
        <begin position="963"/>
        <end position="983"/>
    </location>
</feature>
<feature type="region of interest" description="Disordered" evidence="1">
    <location>
        <begin position="1"/>
        <end position="64"/>
    </location>
</feature>
<feature type="region of interest" description="Disordered" evidence="1">
    <location>
        <begin position="284"/>
        <end position="305"/>
    </location>
</feature>
<organism evidence="2 3">
    <name type="scientific">Pendulispora albinea</name>
    <dbReference type="NCBI Taxonomy" id="2741071"/>
    <lineage>
        <taxon>Bacteria</taxon>
        <taxon>Pseudomonadati</taxon>
        <taxon>Myxococcota</taxon>
        <taxon>Myxococcia</taxon>
        <taxon>Myxococcales</taxon>
        <taxon>Sorangiineae</taxon>
        <taxon>Pendulisporaceae</taxon>
        <taxon>Pendulispora</taxon>
    </lineage>
</organism>
<feature type="compositionally biased region" description="Low complexity" evidence="1">
    <location>
        <begin position="671"/>
        <end position="682"/>
    </location>
</feature>
<dbReference type="EMBL" id="CP089984">
    <property type="protein sequence ID" value="WXB20387.1"/>
    <property type="molecule type" value="Genomic_DNA"/>
</dbReference>